<dbReference type="Gene3D" id="2.170.120.30">
    <property type="match status" value="1"/>
</dbReference>
<evidence type="ECO:0000313" key="2">
    <source>
        <dbReference type="EMBL" id="EEK16508.1"/>
    </source>
</evidence>
<proteinExistence type="predicted"/>
<evidence type="ECO:0000256" key="1">
    <source>
        <dbReference type="SAM" id="Phobius"/>
    </source>
</evidence>
<comment type="caution">
    <text evidence="2">The sequence shown here is derived from an EMBL/GenBank/DDBJ whole genome shotgun (WGS) entry which is preliminary data.</text>
</comment>
<dbReference type="eggNOG" id="COG4856">
    <property type="taxonomic scope" value="Bacteria"/>
</dbReference>
<keyword evidence="1" id="KW-1133">Transmembrane helix</keyword>
<dbReference type="PANTHER" id="PTHR37804:SF1">
    <property type="entry name" value="CDAA REGULATORY PROTEIN CDAR"/>
    <property type="match status" value="1"/>
</dbReference>
<dbReference type="InterPro" id="IPR012505">
    <property type="entry name" value="YbbR"/>
</dbReference>
<evidence type="ECO:0008006" key="4">
    <source>
        <dbReference type="Google" id="ProtNLM"/>
    </source>
</evidence>
<protein>
    <recommendedName>
        <fullName evidence="4">YbbR-like protein</fullName>
    </recommendedName>
</protein>
<name>C2MCU8_9PORP</name>
<dbReference type="Gene3D" id="2.170.120.40">
    <property type="entry name" value="YbbR-like domain"/>
    <property type="match status" value="1"/>
</dbReference>
<dbReference type="OrthoDB" id="1013291at2"/>
<keyword evidence="1" id="KW-0812">Transmembrane</keyword>
<dbReference type="AlphaFoldDB" id="C2MCU8"/>
<keyword evidence="1" id="KW-0472">Membrane</keyword>
<dbReference type="STRING" id="596327.PORUE0001_1780"/>
<keyword evidence="3" id="KW-1185">Reference proteome</keyword>
<dbReference type="PANTHER" id="PTHR37804">
    <property type="entry name" value="CDAA REGULATORY PROTEIN CDAR"/>
    <property type="match status" value="1"/>
</dbReference>
<dbReference type="Pfam" id="PF07949">
    <property type="entry name" value="YbbR"/>
    <property type="match status" value="1"/>
</dbReference>
<evidence type="ECO:0000313" key="3">
    <source>
        <dbReference type="Proteomes" id="UP000003303"/>
    </source>
</evidence>
<dbReference type="RefSeq" id="WP_007365687.1">
    <property type="nucleotide sequence ID" value="NZ_ACLR01000179.1"/>
</dbReference>
<organism evidence="2 3">
    <name type="scientific">Porphyromonas uenonis 60-3</name>
    <dbReference type="NCBI Taxonomy" id="596327"/>
    <lineage>
        <taxon>Bacteria</taxon>
        <taxon>Pseudomonadati</taxon>
        <taxon>Bacteroidota</taxon>
        <taxon>Bacteroidia</taxon>
        <taxon>Bacteroidales</taxon>
        <taxon>Porphyromonadaceae</taxon>
        <taxon>Porphyromonas</taxon>
    </lineage>
</organism>
<reference evidence="2 3" key="1">
    <citation type="submission" date="2009-04" db="EMBL/GenBank/DDBJ databases">
        <authorList>
            <person name="Sebastian Y."/>
            <person name="Madupu R."/>
            <person name="Durkin A.S."/>
            <person name="Torralba M."/>
            <person name="Methe B."/>
            <person name="Sutton G.G."/>
            <person name="Strausberg R.L."/>
            <person name="Nelson K.E."/>
        </authorList>
    </citation>
    <scope>NUCLEOTIDE SEQUENCE [LARGE SCALE GENOMIC DNA]</scope>
    <source>
        <strain evidence="2 3">60-3</strain>
    </source>
</reference>
<accession>C2MCU8</accession>
<dbReference type="EMBL" id="ACLR01000179">
    <property type="protein sequence ID" value="EEK16508.1"/>
    <property type="molecule type" value="Genomic_DNA"/>
</dbReference>
<feature type="transmembrane region" description="Helical" evidence="1">
    <location>
        <begin position="28"/>
        <end position="44"/>
    </location>
</feature>
<dbReference type="InterPro" id="IPR053154">
    <property type="entry name" value="c-di-AMP_regulator"/>
</dbReference>
<dbReference type="Proteomes" id="UP000003303">
    <property type="component" value="Unassembled WGS sequence"/>
</dbReference>
<gene>
    <name evidence="2" type="ORF">PORUE0001_1780</name>
</gene>
<sequence>MRLNLTPKLRPGGEPVVRKQRIPGLKRLLAIAVWVLLATALWFMQTLSRGTTSIVHIPIVYEEMPKAIGLEGEQPTMLDVSVSAKGSQLLFRWMKGVTPIKLSMPQRVPLGGRVLFSNAVLTQKVRESLGSAVQIREIYPNQISLRAFPLQRKEVPVINRVSASAKDGYMVLPLTMTPTTVELYGSREALEGINEVRTKGLLYKNLSQDKVMRVPLEEIPNVHSSPDSVQLQISVVELTERRIELPVVALNTPAGFVAKLLPARVSLTLTMPITDYNKPIGNQVSVVVDLSQISEAVQNGEKRPEMLPVRIEGLPDWVARATAAPKAVQYILEAAEP</sequence>